<evidence type="ECO:0000259" key="6">
    <source>
        <dbReference type="Pfam" id="PF04545"/>
    </source>
</evidence>
<evidence type="ECO:0000256" key="3">
    <source>
        <dbReference type="ARBA" id="ARBA00023125"/>
    </source>
</evidence>
<evidence type="ECO:0000256" key="1">
    <source>
        <dbReference type="ARBA" id="ARBA00023015"/>
    </source>
</evidence>
<dbReference type="NCBIfam" id="TIGR02937">
    <property type="entry name" value="sigma70-ECF"/>
    <property type="match status" value="1"/>
</dbReference>
<dbReference type="EMBL" id="LOJW01000050">
    <property type="protein sequence ID" value="OOW66428.1"/>
    <property type="molecule type" value="Genomic_DNA"/>
</dbReference>
<dbReference type="Pfam" id="PF04545">
    <property type="entry name" value="Sigma70_r4"/>
    <property type="match status" value="1"/>
</dbReference>
<proteinExistence type="predicted"/>
<dbReference type="InterPro" id="IPR007630">
    <property type="entry name" value="RNA_pol_sigma70_r4"/>
</dbReference>
<dbReference type="GO" id="GO:0003677">
    <property type="term" value="F:DNA binding"/>
    <property type="evidence" value="ECO:0007669"/>
    <property type="project" value="UniProtKB-KW"/>
</dbReference>
<organism evidence="7 8">
    <name type="scientific">Xanthomonas axonopodis pv. melhusii</name>
    <dbReference type="NCBI Taxonomy" id="487834"/>
    <lineage>
        <taxon>Bacteria</taxon>
        <taxon>Pseudomonadati</taxon>
        <taxon>Pseudomonadota</taxon>
        <taxon>Gammaproteobacteria</taxon>
        <taxon>Lysobacterales</taxon>
        <taxon>Lysobacteraceae</taxon>
        <taxon>Xanthomonas</taxon>
    </lineage>
</organism>
<feature type="domain" description="RNA polymerase sigma-70 region 2" evidence="5">
    <location>
        <begin position="33"/>
        <end position="99"/>
    </location>
</feature>
<feature type="domain" description="RNA polymerase sigma-70 region 4" evidence="6">
    <location>
        <begin position="157"/>
        <end position="205"/>
    </location>
</feature>
<dbReference type="CDD" id="cd06171">
    <property type="entry name" value="Sigma70_r4"/>
    <property type="match status" value="1"/>
</dbReference>
<evidence type="ECO:0000256" key="4">
    <source>
        <dbReference type="ARBA" id="ARBA00023163"/>
    </source>
</evidence>
<dbReference type="InterPro" id="IPR014284">
    <property type="entry name" value="RNA_pol_sigma-70_dom"/>
</dbReference>
<keyword evidence="2" id="KW-0731">Sigma factor</keyword>
<dbReference type="GO" id="GO:0006352">
    <property type="term" value="P:DNA-templated transcription initiation"/>
    <property type="evidence" value="ECO:0007669"/>
    <property type="project" value="InterPro"/>
</dbReference>
<dbReference type="Gene3D" id="1.20.140.160">
    <property type="match status" value="1"/>
</dbReference>
<gene>
    <name evidence="7" type="ORF">Xmlh_19355</name>
</gene>
<dbReference type="RefSeq" id="WP_005928645.1">
    <property type="nucleotide sequence ID" value="NZ_LOJW01000050.1"/>
</dbReference>
<evidence type="ECO:0000259" key="5">
    <source>
        <dbReference type="Pfam" id="PF04542"/>
    </source>
</evidence>
<dbReference type="AlphaFoldDB" id="A0A1T1NSR2"/>
<dbReference type="InterPro" id="IPR007627">
    <property type="entry name" value="RNA_pol_sigma70_r2"/>
</dbReference>
<dbReference type="InterPro" id="IPR013324">
    <property type="entry name" value="RNA_pol_sigma_r3/r4-like"/>
</dbReference>
<dbReference type="PANTHER" id="PTHR30385:SF7">
    <property type="entry name" value="RNA POLYMERASE SIGMA FACTOR FLIA"/>
    <property type="match status" value="1"/>
</dbReference>
<sequence length="219" mass="24873">MDGEALVAELWRRFKADHDLQARDFLVTEYSPWARLVAADVYRRIGRGDLDWADHLQNAHVGMLEAMTRYDPSRAIPFTLYAKRRVRGAVFNGVRQQKRSSRVEDAIDVVADDIGGLESFIGSILEIATQHLVEHATDAWPGRHLAEEQARGILAQAMLQLAPRTREIFISHYYLHKPFVQIAGELGVTKGRVSQLHSQGLGILRTQLNERCFQRGDFL</sequence>
<dbReference type="SUPFAM" id="SSF88946">
    <property type="entry name" value="Sigma2 domain of RNA polymerase sigma factors"/>
    <property type="match status" value="1"/>
</dbReference>
<protein>
    <submittedName>
        <fullName evidence="7">RNA polymerase subunit sigma-70</fullName>
    </submittedName>
</protein>
<dbReference type="SUPFAM" id="SSF88659">
    <property type="entry name" value="Sigma3 and sigma4 domains of RNA polymerase sigma factors"/>
    <property type="match status" value="1"/>
</dbReference>
<evidence type="ECO:0000256" key="2">
    <source>
        <dbReference type="ARBA" id="ARBA00023082"/>
    </source>
</evidence>
<dbReference type="PANTHER" id="PTHR30385">
    <property type="entry name" value="SIGMA FACTOR F FLAGELLAR"/>
    <property type="match status" value="1"/>
</dbReference>
<comment type="caution">
    <text evidence="7">The sequence shown here is derived from an EMBL/GenBank/DDBJ whole genome shotgun (WGS) entry which is preliminary data.</text>
</comment>
<dbReference type="Gene3D" id="1.10.1740.10">
    <property type="match status" value="1"/>
</dbReference>
<accession>A0A1T1NSR2</accession>
<keyword evidence="3" id="KW-0238">DNA-binding</keyword>
<evidence type="ECO:0000313" key="8">
    <source>
        <dbReference type="Proteomes" id="UP000190559"/>
    </source>
</evidence>
<dbReference type="GO" id="GO:0016987">
    <property type="term" value="F:sigma factor activity"/>
    <property type="evidence" value="ECO:0007669"/>
    <property type="project" value="UniProtKB-KW"/>
</dbReference>
<dbReference type="Pfam" id="PF04542">
    <property type="entry name" value="Sigma70_r2"/>
    <property type="match status" value="1"/>
</dbReference>
<evidence type="ECO:0000313" key="7">
    <source>
        <dbReference type="EMBL" id="OOW66428.1"/>
    </source>
</evidence>
<dbReference type="Proteomes" id="UP000190559">
    <property type="component" value="Unassembled WGS sequence"/>
</dbReference>
<dbReference type="InterPro" id="IPR013325">
    <property type="entry name" value="RNA_pol_sigma_r2"/>
</dbReference>
<reference evidence="7 8" key="1">
    <citation type="submission" date="2015-12" db="EMBL/GenBank/DDBJ databases">
        <authorList>
            <person name="Shamseldin A."/>
            <person name="Moawad H."/>
            <person name="Abd El-Rahim W.M."/>
            <person name="Sadowsky M.J."/>
        </authorList>
    </citation>
    <scope>NUCLEOTIDE SEQUENCE [LARGE SCALE GENOMIC DNA]</scope>
    <source>
        <strain evidence="7 8">LMG9050</strain>
    </source>
</reference>
<keyword evidence="4" id="KW-0804">Transcription</keyword>
<keyword evidence="1" id="KW-0805">Transcription regulation</keyword>
<name>A0A1T1NSR2_9XANT</name>